<feature type="binding site" evidence="8">
    <location>
        <position position="146"/>
    </location>
    <ligand>
        <name>Zn(2+)</name>
        <dbReference type="ChEBI" id="CHEBI:29105"/>
        <label>1</label>
        <note>catalytic</note>
    </ligand>
</feature>
<feature type="binding site" evidence="8">
    <location>
        <position position="64"/>
    </location>
    <ligand>
        <name>Zn(2+)</name>
        <dbReference type="ChEBI" id="CHEBI:29105"/>
        <label>1</label>
        <note>catalytic</note>
    </ligand>
</feature>
<protein>
    <recommendedName>
        <fullName evidence="8">Ribonuclease Z</fullName>
        <shortName evidence="8">RNase Z</shortName>
        <ecNumber evidence="8">3.1.26.11</ecNumber>
    </recommendedName>
    <alternativeName>
        <fullName evidence="8">tRNA 3 endonuclease</fullName>
    </alternativeName>
    <alternativeName>
        <fullName evidence="8">tRNase Z</fullName>
    </alternativeName>
</protein>
<dbReference type="EC" id="3.1.26.11" evidence="8"/>
<feature type="binding site" evidence="8">
    <location>
        <position position="215"/>
    </location>
    <ligand>
        <name>Zn(2+)</name>
        <dbReference type="ChEBI" id="CHEBI:29105"/>
        <label>1</label>
        <note>catalytic</note>
    </ligand>
</feature>
<dbReference type="GeneID" id="17110446"/>
<dbReference type="STRING" id="1198449.ACAM_1153"/>
<dbReference type="PANTHER" id="PTHR46018:SF2">
    <property type="entry name" value="ZINC PHOSPHODIESTERASE ELAC PROTEIN 1"/>
    <property type="match status" value="1"/>
</dbReference>
<accession>U3TAT7</accession>
<evidence type="ECO:0000256" key="6">
    <source>
        <dbReference type="ARBA" id="ARBA00022801"/>
    </source>
</evidence>
<proteinExistence type="inferred from homology"/>
<evidence type="ECO:0000256" key="8">
    <source>
        <dbReference type="HAMAP-Rule" id="MF_01818"/>
    </source>
</evidence>
<dbReference type="OrthoDB" id="85118at2157"/>
<keyword evidence="2 8" id="KW-0819">tRNA processing</keyword>
<evidence type="ECO:0000259" key="9">
    <source>
        <dbReference type="SMART" id="SM00849"/>
    </source>
</evidence>
<dbReference type="SUPFAM" id="SSF56281">
    <property type="entry name" value="Metallo-hydrolase/oxidoreductase"/>
    <property type="match status" value="1"/>
</dbReference>
<dbReference type="EMBL" id="AP012489">
    <property type="protein sequence ID" value="BAN90622.1"/>
    <property type="molecule type" value="Genomic_DNA"/>
</dbReference>
<evidence type="ECO:0000256" key="7">
    <source>
        <dbReference type="ARBA" id="ARBA00022833"/>
    </source>
</evidence>
<comment type="function">
    <text evidence="8">Zinc phosphodiesterase, which displays some tRNA 3'-processing endonuclease activity. Probably involved in tRNA maturation, by removing a 3'-trailer from precursor tRNA.</text>
</comment>
<dbReference type="InterPro" id="IPR036866">
    <property type="entry name" value="RibonucZ/Hydroxyglut_hydro"/>
</dbReference>
<dbReference type="InterPro" id="IPR013471">
    <property type="entry name" value="RNase_Z/BN"/>
</dbReference>
<gene>
    <name evidence="8 10" type="primary">rnz</name>
    <name evidence="10" type="ORF">ACAM_1153</name>
</gene>
<dbReference type="RefSeq" id="WP_022541893.1">
    <property type="nucleotide sequence ID" value="NC_022521.1"/>
</dbReference>
<comment type="catalytic activity">
    <reaction evidence="8">
        <text>Endonucleolytic cleavage of RNA, removing extra 3' nucleotides from tRNA precursor, generating 3' termini of tRNAs. A 3'-hydroxy group is left at the tRNA terminus and a 5'-phosphoryl group is left at the trailer molecule.</text>
        <dbReference type="EC" id="3.1.26.11"/>
    </reaction>
</comment>
<dbReference type="InterPro" id="IPR001279">
    <property type="entry name" value="Metallo-B-lactamas"/>
</dbReference>
<keyword evidence="4 8" id="KW-0479">Metal-binding</keyword>
<dbReference type="Pfam" id="PF23023">
    <property type="entry name" value="Anti-Pycsar_Apyc1"/>
    <property type="match status" value="1"/>
</dbReference>
<evidence type="ECO:0000256" key="5">
    <source>
        <dbReference type="ARBA" id="ARBA00022759"/>
    </source>
</evidence>
<evidence type="ECO:0000313" key="11">
    <source>
        <dbReference type="Proteomes" id="UP000016887"/>
    </source>
</evidence>
<dbReference type="KEGG" id="acj:ACAM_1153"/>
<dbReference type="AlphaFoldDB" id="U3TAT7"/>
<comment type="subunit">
    <text evidence="1 8">Homodimer.</text>
</comment>
<dbReference type="PANTHER" id="PTHR46018">
    <property type="entry name" value="ZINC PHOSPHODIESTERASE ELAC PROTEIN 1"/>
    <property type="match status" value="1"/>
</dbReference>
<name>U3TAT7_9CREN</name>
<evidence type="ECO:0000256" key="3">
    <source>
        <dbReference type="ARBA" id="ARBA00022722"/>
    </source>
</evidence>
<keyword evidence="7 8" id="KW-0862">Zinc</keyword>
<keyword evidence="6 8" id="KW-0378">Hydrolase</keyword>
<evidence type="ECO:0000256" key="4">
    <source>
        <dbReference type="ARBA" id="ARBA00022723"/>
    </source>
</evidence>
<dbReference type="Gene3D" id="3.60.15.10">
    <property type="entry name" value="Ribonuclease Z/Hydroxyacylglutathione hydrolase-like"/>
    <property type="match status" value="1"/>
</dbReference>
<dbReference type="eggNOG" id="arCOG00501">
    <property type="taxonomic scope" value="Archaea"/>
</dbReference>
<feature type="domain" description="Metallo-beta-lactamase" evidence="9">
    <location>
        <begin position="21"/>
        <end position="251"/>
    </location>
</feature>
<keyword evidence="5 8" id="KW-0255">Endonuclease</keyword>
<feature type="binding site" evidence="8">
    <location>
        <position position="68"/>
    </location>
    <ligand>
        <name>Zn(2+)</name>
        <dbReference type="ChEBI" id="CHEBI:29105"/>
        <label>2</label>
        <note>catalytic</note>
    </ligand>
</feature>
<evidence type="ECO:0000256" key="2">
    <source>
        <dbReference type="ARBA" id="ARBA00022694"/>
    </source>
</evidence>
<evidence type="ECO:0000313" key="10">
    <source>
        <dbReference type="EMBL" id="BAN90622.1"/>
    </source>
</evidence>
<dbReference type="SMART" id="SM00849">
    <property type="entry name" value="Lactamase_B"/>
    <property type="match status" value="1"/>
</dbReference>
<feature type="binding site" evidence="8">
    <location>
        <position position="273"/>
    </location>
    <ligand>
        <name>Zn(2+)</name>
        <dbReference type="ChEBI" id="CHEBI:29105"/>
        <label>2</label>
        <note>catalytic</note>
    </ligand>
</feature>
<dbReference type="GO" id="GO:0042781">
    <property type="term" value="F:3'-tRNA processing endoribonuclease activity"/>
    <property type="evidence" value="ECO:0007669"/>
    <property type="project" value="UniProtKB-UniRule"/>
</dbReference>
<feature type="binding site" evidence="8">
    <location>
        <position position="215"/>
    </location>
    <ligand>
        <name>Zn(2+)</name>
        <dbReference type="ChEBI" id="CHEBI:29105"/>
        <label>2</label>
        <note>catalytic</note>
    </ligand>
</feature>
<organism evidence="10 11">
    <name type="scientific">Aeropyrum camini SY1 = JCM 12091</name>
    <dbReference type="NCBI Taxonomy" id="1198449"/>
    <lineage>
        <taxon>Archaea</taxon>
        <taxon>Thermoproteota</taxon>
        <taxon>Thermoprotei</taxon>
        <taxon>Desulfurococcales</taxon>
        <taxon>Desulfurococcaceae</taxon>
        <taxon>Aeropyrum</taxon>
    </lineage>
</organism>
<feature type="binding site" evidence="8">
    <location>
        <position position="69"/>
    </location>
    <ligand>
        <name>Zn(2+)</name>
        <dbReference type="ChEBI" id="CHEBI:29105"/>
        <label>2</label>
        <note>catalytic</note>
    </ligand>
</feature>
<evidence type="ECO:0000256" key="1">
    <source>
        <dbReference type="ARBA" id="ARBA00011738"/>
    </source>
</evidence>
<dbReference type="GO" id="GO:0008270">
    <property type="term" value="F:zinc ion binding"/>
    <property type="evidence" value="ECO:0007669"/>
    <property type="project" value="UniProtKB-UniRule"/>
</dbReference>
<dbReference type="Proteomes" id="UP000016887">
    <property type="component" value="Chromosome"/>
</dbReference>
<feature type="active site" description="Proton acceptor" evidence="8">
    <location>
        <position position="68"/>
    </location>
</feature>
<comment type="similarity">
    <text evidence="8">Belongs to the RNase Z family.</text>
</comment>
<sequence length="310" mass="33958">MGRIDIAILGSGSAVPTLQRWHPSILVRDWMGNTVLLDSGEAAQIRLRRLGVSLPSIDVVAITHPHGDHINGLAGLLMTMSLQSRRRPLTIVSTPESLEFVKETLEATRENLGFEIVLVDAGKNSSLEIGRSSGDRLSIEWTPACHNIESLAFKLVWKLRPRIDPGIIEKRGLRAGPWVRELIEKGRVEVGGETLTLRDLAVLGERSYSIAYTGDTSPCSRIEEFLKGSDVVIHDSTLDSSLAQEAAERGHSTSLDAAKTALRSGAKMLILFHISSRYSGYEARSLLSEAKRVFPNTVLAWDGMKVSITV</sequence>
<keyword evidence="3 8" id="KW-0540">Nuclease</keyword>
<reference evidence="10 11" key="1">
    <citation type="journal article" date="2013" name="Appl. Environ. Microbiol.">
        <title>Variation of the Virus-Related Elements within Syntenic Genomes of the Hyperthermophilic Archaeon Aeropyrum.</title>
        <authorList>
            <person name="Daifuku T."/>
            <person name="Yoshida T."/>
            <person name="Kitamura T."/>
            <person name="Kawaichi S."/>
            <person name="Inoue T."/>
            <person name="Nomura K."/>
            <person name="Yoshida Y."/>
            <person name="Kuno S."/>
            <person name="Sako Y."/>
        </authorList>
    </citation>
    <scope>NUCLEOTIDE SEQUENCE [LARGE SCALE GENOMIC DNA]</scope>
    <source>
        <strain evidence="10 11">SY1</strain>
    </source>
</reference>
<dbReference type="HAMAP" id="MF_01818">
    <property type="entry name" value="RNase_Z_BN"/>
    <property type="match status" value="1"/>
</dbReference>
<dbReference type="CDD" id="cd07717">
    <property type="entry name" value="RNaseZ_ZiPD-like_MBL-fold"/>
    <property type="match status" value="1"/>
</dbReference>
<comment type="cofactor">
    <cofactor evidence="8">
        <name>Zn(2+)</name>
        <dbReference type="ChEBI" id="CHEBI:29105"/>
    </cofactor>
    <text evidence="8">Binds 2 Zn(2+) ions.</text>
</comment>
<keyword evidence="11" id="KW-1185">Reference proteome</keyword>
<feature type="binding site" evidence="8">
    <location>
        <position position="66"/>
    </location>
    <ligand>
        <name>Zn(2+)</name>
        <dbReference type="ChEBI" id="CHEBI:29105"/>
        <label>1</label>
        <note>catalytic</note>
    </ligand>
</feature>